<organism evidence="3 4">
    <name type="scientific">Trichuris muris</name>
    <name type="common">Mouse whipworm</name>
    <dbReference type="NCBI Taxonomy" id="70415"/>
    <lineage>
        <taxon>Eukaryota</taxon>
        <taxon>Metazoa</taxon>
        <taxon>Ecdysozoa</taxon>
        <taxon>Nematoda</taxon>
        <taxon>Enoplea</taxon>
        <taxon>Dorylaimia</taxon>
        <taxon>Trichinellida</taxon>
        <taxon>Trichuridae</taxon>
        <taxon>Trichuris</taxon>
    </lineage>
</organism>
<dbReference type="AlphaFoldDB" id="A0A5S6QUF0"/>
<name>A0A5S6QUF0_TRIMR</name>
<evidence type="ECO:0000313" key="3">
    <source>
        <dbReference type="Proteomes" id="UP000046395"/>
    </source>
</evidence>
<comment type="similarity">
    <text evidence="1">Belongs to the mTERF family.</text>
</comment>
<protein>
    <submittedName>
        <fullName evidence="4">mTERF domain-containing protein 1, mitochondrial</fullName>
    </submittedName>
</protein>
<evidence type="ECO:0000313" key="4">
    <source>
        <dbReference type="WBParaSite" id="TMUE_3000011031.1"/>
    </source>
</evidence>
<dbReference type="WBParaSite" id="TMUE_3000011031.3">
    <property type="protein sequence ID" value="TMUE_3000011031.3"/>
    <property type="gene ID" value="WBGene00284951"/>
</dbReference>
<reference evidence="3" key="1">
    <citation type="submission" date="2013-11" db="EMBL/GenBank/DDBJ databases">
        <authorList>
            <person name="Aslett M."/>
        </authorList>
    </citation>
    <scope>NUCLEOTIDE SEQUENCE [LARGE SCALE GENOMIC DNA]</scope>
    <source>
        <strain evidence="3">Edinburgh</strain>
    </source>
</reference>
<dbReference type="GO" id="GO:0005739">
    <property type="term" value="C:mitochondrion"/>
    <property type="evidence" value="ECO:0007669"/>
    <property type="project" value="TreeGrafter"/>
</dbReference>
<evidence type="ECO:0000256" key="1">
    <source>
        <dbReference type="ARBA" id="ARBA00007692"/>
    </source>
</evidence>
<reference evidence="4" key="3">
    <citation type="submission" date="2019-12" db="UniProtKB">
        <authorList>
            <consortium name="WormBaseParasite"/>
        </authorList>
    </citation>
    <scope>IDENTIFICATION</scope>
</reference>
<dbReference type="InterPro" id="IPR003690">
    <property type="entry name" value="MTERF"/>
</dbReference>
<dbReference type="Gene3D" id="1.25.70.10">
    <property type="entry name" value="Transcription termination factor 3, mitochondrial"/>
    <property type="match status" value="1"/>
</dbReference>
<dbReference type="GO" id="GO:0061668">
    <property type="term" value="P:mitochondrial ribosome assembly"/>
    <property type="evidence" value="ECO:0007669"/>
    <property type="project" value="TreeGrafter"/>
</dbReference>
<dbReference type="InterPro" id="IPR038538">
    <property type="entry name" value="MTERF_sf"/>
</dbReference>
<accession>A0A5S6QUF0</accession>
<keyword evidence="3" id="KW-1185">Reference proteome</keyword>
<dbReference type="STRING" id="70415.A0A5S6QUF0"/>
<dbReference type="SMART" id="SM00733">
    <property type="entry name" value="Mterf"/>
    <property type="match status" value="5"/>
</dbReference>
<proteinExistence type="inferred from homology"/>
<keyword evidence="2" id="KW-0809">Transit peptide</keyword>
<dbReference type="Pfam" id="PF02536">
    <property type="entry name" value="mTERF"/>
    <property type="match status" value="1"/>
</dbReference>
<dbReference type="PROSITE" id="PS51257">
    <property type="entry name" value="PROKAR_LIPOPROTEIN"/>
    <property type="match status" value="1"/>
</dbReference>
<dbReference type="GO" id="GO:0003676">
    <property type="term" value="F:nucleic acid binding"/>
    <property type="evidence" value="ECO:0007669"/>
    <property type="project" value="InterPro"/>
</dbReference>
<evidence type="ECO:0000256" key="2">
    <source>
        <dbReference type="ARBA" id="ARBA00022946"/>
    </source>
</evidence>
<dbReference type="Proteomes" id="UP000046395">
    <property type="component" value="Unassembled WGS sequence"/>
</dbReference>
<dbReference type="GO" id="GO:0006390">
    <property type="term" value="P:mitochondrial transcription"/>
    <property type="evidence" value="ECO:0007669"/>
    <property type="project" value="TreeGrafter"/>
</dbReference>
<dbReference type="WBParaSite" id="TMUE_3000011031.1">
    <property type="protein sequence ID" value="TMUE_3000011031.1"/>
    <property type="gene ID" value="WBGene00284951"/>
</dbReference>
<dbReference type="PANTHER" id="PTHR13068:SF112">
    <property type="entry name" value="TRANSCRIPTION TERMINATION FACTOR 3, MITOCHONDRIAL"/>
    <property type="match status" value="1"/>
</dbReference>
<dbReference type="PANTHER" id="PTHR13068">
    <property type="entry name" value="CGI-12 PROTEIN-RELATED"/>
    <property type="match status" value="1"/>
</dbReference>
<dbReference type="WBParaSite" id="TMUE_3000011031.2">
    <property type="protein sequence ID" value="TMUE_3000011031.2"/>
    <property type="gene ID" value="WBGene00284951"/>
</dbReference>
<sequence length="377" mass="43400">MKLLVRLASNVCLLANGPFSLFACRHFVAAIPAQNHSLRVLEDRLFLRQAVLAASEEELGETACSETADALPSALESASEEQHSVAATLQSANKYKSKLFLKSYTLVPYVNDSEVLRNLVDFGVDLSALETKGNVADFLVKLNWENDVKPLLKFLFSLGVPVDQIGEYMTKNPWIFQQSLDNLQTRVEYLKSKNFSHSAIARIIVKARYWLNFEVPTVDARLGWYQKEFKLSGDEVRQIVTEHPKLVTFGTGYTQTLQFMFKEELGFSADQMRQLLVKDPKLWTTYKSILLKCFNYLHNVIGFSHETLLTWPRCLRERKQKIQARHEWLKLMKRDQYDPTKPNFVSIEALLNGNDETFCRNVAKCSLRAYDEFLKRH</sequence>
<reference evidence="3" key="2">
    <citation type="submission" date="2014-03" db="EMBL/GenBank/DDBJ databases">
        <title>The whipworm genome and dual-species transcriptomics of an intimate host-pathogen interaction.</title>
        <authorList>
            <person name="Foth B.J."/>
            <person name="Tsai I.J."/>
            <person name="Reid A.J."/>
            <person name="Bancroft A.J."/>
            <person name="Nichol S."/>
            <person name="Tracey A."/>
            <person name="Holroyd N."/>
            <person name="Cotton J.A."/>
            <person name="Stanley E.J."/>
            <person name="Zarowiecki M."/>
            <person name="Liu J.Z."/>
            <person name="Huckvale T."/>
            <person name="Cooper P.J."/>
            <person name="Grencis R.K."/>
            <person name="Berriman M."/>
        </authorList>
    </citation>
    <scope>NUCLEOTIDE SEQUENCE [LARGE SCALE GENOMIC DNA]</scope>
    <source>
        <strain evidence="3">Edinburgh</strain>
    </source>
</reference>